<name>A0A150FBI7_9BACI</name>
<dbReference type="Proteomes" id="UP000075430">
    <property type="component" value="Unassembled WGS sequence"/>
</dbReference>
<keyword evidence="2" id="KW-1185">Reference proteome</keyword>
<accession>A0A150FBI7</accession>
<proteinExistence type="predicted"/>
<reference evidence="2" key="1">
    <citation type="submission" date="2016-02" db="EMBL/GenBank/DDBJ databases">
        <authorList>
            <person name="Dunlap C."/>
        </authorList>
    </citation>
    <scope>NUCLEOTIDE SEQUENCE [LARGE SCALE GENOMIC DNA]</scope>
    <source>
        <strain evidence="2">NRRL B-41092</strain>
    </source>
</reference>
<protein>
    <submittedName>
        <fullName evidence="1">Uncharacterized protein</fullName>
    </submittedName>
</protein>
<dbReference type="RefSeq" id="WP_061520168.1">
    <property type="nucleotide sequence ID" value="NZ_JARLZY010000002.1"/>
</dbReference>
<gene>
    <name evidence="1" type="ORF">AXI58_07310</name>
</gene>
<organism evidence="1 2">
    <name type="scientific">Bacillus nakamurai</name>
    <dbReference type="NCBI Taxonomy" id="1793963"/>
    <lineage>
        <taxon>Bacteria</taxon>
        <taxon>Bacillati</taxon>
        <taxon>Bacillota</taxon>
        <taxon>Bacilli</taxon>
        <taxon>Bacillales</taxon>
        <taxon>Bacillaceae</taxon>
        <taxon>Bacillus</taxon>
    </lineage>
</organism>
<comment type="caution">
    <text evidence="1">The sequence shown here is derived from an EMBL/GenBank/DDBJ whole genome shotgun (WGS) entry which is preliminary data.</text>
</comment>
<evidence type="ECO:0000313" key="2">
    <source>
        <dbReference type="Proteomes" id="UP000075430"/>
    </source>
</evidence>
<evidence type="ECO:0000313" key="1">
    <source>
        <dbReference type="EMBL" id="KXZ22581.1"/>
    </source>
</evidence>
<dbReference type="EMBL" id="LSBA01000004">
    <property type="protein sequence ID" value="KXZ22581.1"/>
    <property type="molecule type" value="Genomic_DNA"/>
</dbReference>
<sequence length="135" mass="15882">MIDKLFTINNFNAVTLKNCTLYLNIEHIPIGTVYIMPSSNLQEYTKVGIIGWKYYKRLPSLNKGYFSTEEYSNYVNSNLNNYKSEEIHIIGYDENIRYHLLDISIGKRKNVNGPKSFFGSSFQFNDYQTKLIKRR</sequence>
<dbReference type="AlphaFoldDB" id="A0A150FBI7"/>